<organism evidence="1 2">
    <name type="scientific">Streblomastix strix</name>
    <dbReference type="NCBI Taxonomy" id="222440"/>
    <lineage>
        <taxon>Eukaryota</taxon>
        <taxon>Metamonada</taxon>
        <taxon>Preaxostyla</taxon>
        <taxon>Oxymonadida</taxon>
        <taxon>Streblomastigidae</taxon>
        <taxon>Streblomastix</taxon>
    </lineage>
</organism>
<gene>
    <name evidence="1" type="ORF">EZS28_012982</name>
</gene>
<dbReference type="AlphaFoldDB" id="A0A5J4W9E3"/>
<sequence length="29" mass="3307">MLRDGMTGGQSQVMHRYVIAGETKINHFE</sequence>
<evidence type="ECO:0000313" key="2">
    <source>
        <dbReference type="Proteomes" id="UP000324800"/>
    </source>
</evidence>
<reference evidence="1 2" key="1">
    <citation type="submission" date="2019-03" db="EMBL/GenBank/DDBJ databases">
        <title>Single cell metagenomics reveals metabolic interactions within the superorganism composed of flagellate Streblomastix strix and complex community of Bacteroidetes bacteria on its surface.</title>
        <authorList>
            <person name="Treitli S.C."/>
            <person name="Kolisko M."/>
            <person name="Husnik F."/>
            <person name="Keeling P."/>
            <person name="Hampl V."/>
        </authorList>
    </citation>
    <scope>NUCLEOTIDE SEQUENCE [LARGE SCALE GENOMIC DNA]</scope>
    <source>
        <strain evidence="1">ST1C</strain>
    </source>
</reference>
<evidence type="ECO:0000313" key="1">
    <source>
        <dbReference type="EMBL" id="KAA6391490.1"/>
    </source>
</evidence>
<name>A0A5J4W9E3_9EUKA</name>
<feature type="non-terminal residue" evidence="1">
    <location>
        <position position="29"/>
    </location>
</feature>
<protein>
    <submittedName>
        <fullName evidence="1">Uncharacterized protein</fullName>
    </submittedName>
</protein>
<proteinExistence type="predicted"/>
<dbReference type="Proteomes" id="UP000324800">
    <property type="component" value="Unassembled WGS sequence"/>
</dbReference>
<comment type="caution">
    <text evidence="1">The sequence shown here is derived from an EMBL/GenBank/DDBJ whole genome shotgun (WGS) entry which is preliminary data.</text>
</comment>
<dbReference type="EMBL" id="SNRW01002864">
    <property type="protein sequence ID" value="KAA6391490.1"/>
    <property type="molecule type" value="Genomic_DNA"/>
</dbReference>
<accession>A0A5J4W9E3</accession>